<organism evidence="7 8">
    <name type="scientific">Sordaria macrospora</name>
    <dbReference type="NCBI Taxonomy" id="5147"/>
    <lineage>
        <taxon>Eukaryota</taxon>
        <taxon>Fungi</taxon>
        <taxon>Dikarya</taxon>
        <taxon>Ascomycota</taxon>
        <taxon>Pezizomycotina</taxon>
        <taxon>Sordariomycetes</taxon>
        <taxon>Sordariomycetidae</taxon>
        <taxon>Sordariales</taxon>
        <taxon>Sordariaceae</taxon>
        <taxon>Sordaria</taxon>
    </lineage>
</organism>
<dbReference type="PROSITE" id="PS00137">
    <property type="entry name" value="SUBTILASE_HIS"/>
    <property type="match status" value="1"/>
</dbReference>
<reference evidence="7 8" key="1">
    <citation type="submission" date="2017-07" db="EMBL/GenBank/DDBJ databases">
        <title>Genome sequence of the Sordaria macrospora wild type strain R19027.</title>
        <authorList>
            <person name="Nowrousian M."/>
            <person name="Teichert I."/>
            <person name="Kueck U."/>
        </authorList>
    </citation>
    <scope>NUCLEOTIDE SEQUENCE [LARGE SCALE GENOMIC DNA]</scope>
    <source>
        <strain evidence="7 8">R19027</strain>
        <tissue evidence="7">Mycelium</tissue>
    </source>
</reference>
<keyword evidence="3 5" id="KW-0378">Hydrolase</keyword>
<dbReference type="InterPro" id="IPR034058">
    <property type="entry name" value="TagA/B/C/D_pept_dom"/>
</dbReference>
<dbReference type="PANTHER" id="PTHR43399:SF4">
    <property type="entry name" value="CELL WALL-ASSOCIATED PROTEASE"/>
    <property type="match status" value="1"/>
</dbReference>
<dbReference type="SUPFAM" id="SSF52743">
    <property type="entry name" value="Subtilisin-like"/>
    <property type="match status" value="1"/>
</dbReference>
<evidence type="ECO:0000256" key="1">
    <source>
        <dbReference type="ARBA" id="ARBA00011073"/>
    </source>
</evidence>
<dbReference type="InterPro" id="IPR000209">
    <property type="entry name" value="Peptidase_S8/S53_dom"/>
</dbReference>
<dbReference type="Proteomes" id="UP000433876">
    <property type="component" value="Unassembled WGS sequence"/>
</dbReference>
<accession>A0A8S8ZTI6</accession>
<evidence type="ECO:0000256" key="3">
    <source>
        <dbReference type="ARBA" id="ARBA00022801"/>
    </source>
</evidence>
<dbReference type="Pfam" id="PF00082">
    <property type="entry name" value="Peptidase_S8"/>
    <property type="match status" value="1"/>
</dbReference>
<dbReference type="GO" id="GO:0006508">
    <property type="term" value="P:proteolysis"/>
    <property type="evidence" value="ECO:0007669"/>
    <property type="project" value="UniProtKB-KW"/>
</dbReference>
<dbReference type="VEuPathDB" id="FungiDB:SMAC_00942"/>
<name>A0A8S8ZTI6_SORMA</name>
<evidence type="ECO:0000256" key="4">
    <source>
        <dbReference type="ARBA" id="ARBA00022825"/>
    </source>
</evidence>
<dbReference type="OMA" id="NTWLCRY"/>
<dbReference type="InterPro" id="IPR023828">
    <property type="entry name" value="Peptidase_S8_Ser-AS"/>
</dbReference>
<keyword evidence="4 5" id="KW-0720">Serine protease</keyword>
<comment type="caution">
    <text evidence="7">The sequence shown here is derived from an EMBL/GenBank/DDBJ whole genome shotgun (WGS) entry which is preliminary data.</text>
</comment>
<dbReference type="InterPro" id="IPR022398">
    <property type="entry name" value="Peptidase_S8_His-AS"/>
</dbReference>
<dbReference type="AlphaFoldDB" id="A0A8S8ZTI6"/>
<dbReference type="PROSITE" id="PS00138">
    <property type="entry name" value="SUBTILASE_SER"/>
    <property type="match status" value="1"/>
</dbReference>
<evidence type="ECO:0000313" key="7">
    <source>
        <dbReference type="EMBL" id="KAA8632719.1"/>
    </source>
</evidence>
<dbReference type="InterPro" id="IPR051048">
    <property type="entry name" value="Peptidase_S8/S53_subtilisin"/>
</dbReference>
<protein>
    <recommendedName>
        <fullName evidence="6">Peptidase S8/S53 domain-containing protein</fullName>
    </recommendedName>
</protein>
<feature type="active site" description="Charge relay system" evidence="5">
    <location>
        <position position="262"/>
    </location>
</feature>
<dbReference type="CDD" id="cd04842">
    <property type="entry name" value="Peptidases_S8_Kp43_protease"/>
    <property type="match status" value="1"/>
</dbReference>
<evidence type="ECO:0000256" key="2">
    <source>
        <dbReference type="ARBA" id="ARBA00022670"/>
    </source>
</evidence>
<proteinExistence type="inferred from homology"/>
<comment type="similarity">
    <text evidence="1 5">Belongs to the peptidase S8 family.</text>
</comment>
<dbReference type="GO" id="GO:0004252">
    <property type="term" value="F:serine-type endopeptidase activity"/>
    <property type="evidence" value="ECO:0007669"/>
    <property type="project" value="UniProtKB-UniRule"/>
</dbReference>
<feature type="active site" description="Charge relay system" evidence="5">
    <location>
        <position position="480"/>
    </location>
</feature>
<dbReference type="PANTHER" id="PTHR43399">
    <property type="entry name" value="SUBTILISIN-RELATED"/>
    <property type="match status" value="1"/>
</dbReference>
<keyword evidence="2 5" id="KW-0645">Protease</keyword>
<dbReference type="InterPro" id="IPR036852">
    <property type="entry name" value="Peptidase_S8/S53_dom_sf"/>
</dbReference>
<feature type="domain" description="Peptidase S8/S53" evidence="6">
    <location>
        <begin position="211"/>
        <end position="532"/>
    </location>
</feature>
<dbReference type="Gene3D" id="3.40.50.200">
    <property type="entry name" value="Peptidase S8/S53 domain"/>
    <property type="match status" value="1"/>
</dbReference>
<dbReference type="EMBL" id="NMPR01000049">
    <property type="protein sequence ID" value="KAA8632719.1"/>
    <property type="molecule type" value="Genomic_DNA"/>
</dbReference>
<gene>
    <name evidence="7" type="ORF">SMACR_00942</name>
</gene>
<sequence length="668" mass="71887">MAGLQASVSINGNLLSLSKPSSADARFTKYLYIRGTGPLSPTQKQQLADIGVTLFEYLGKDTYLCRYDPADLAPVLNLDFIATANVYPRRVKLTQFLSDAIRADQADTSTPAKKFDVAIILHKGEAQDVDTVISELSAKAGLGRDAITVDHNHIHVCADGETLAKIADMDAVRSVQEIVPRTFFNNVARQDMFVPDYSAVSSEVAADGFTGAGQAVTVADTGFDLGSMTNVHPAFVGPNKESRVIDLIAVGRPKLTNDPRSHGTHVCGSVLGDGYSEKWGKIQGTAPKAELVMQSLLTQQGGLNTGANLWDTLFDPPYKKHTNARVHTNSWGADWKYAKRQLAYNSSSEDIDRFVWHRPDQIICFAAGNDGKQYTATGAHIGAEGAAKNCITVGATQSSRGAEGYSFNPSAAASGDRGAIAAFSSRGPSLEGRIKPDVVAPGFPVFSAATRDPSVTPAEKSKFGPYDQTDPLWMFSSGTSMATPLVAGTCAVLRGALASKANLNKPSAALVKALLINGAIDLGRPQAEQGFGRVNLAQTLLPITHELGASRMVCGFADVGMATGEKLEEWGEWKQVVNTCSLQRVSKVKVTLAYSDRHGMEIQNKLSLKVKIGNEERRFVSAVENNVEQIEWDLDNKVFDTVTIIVRADRIARLGDSQAFAVVWRVVY</sequence>
<dbReference type="PRINTS" id="PR00723">
    <property type="entry name" value="SUBTILISIN"/>
</dbReference>
<dbReference type="PROSITE" id="PS51892">
    <property type="entry name" value="SUBTILASE"/>
    <property type="match status" value="1"/>
</dbReference>
<evidence type="ECO:0000313" key="8">
    <source>
        <dbReference type="Proteomes" id="UP000433876"/>
    </source>
</evidence>
<evidence type="ECO:0000256" key="5">
    <source>
        <dbReference type="PROSITE-ProRule" id="PRU01240"/>
    </source>
</evidence>
<evidence type="ECO:0000259" key="6">
    <source>
        <dbReference type="Pfam" id="PF00082"/>
    </source>
</evidence>
<dbReference type="InterPro" id="IPR015500">
    <property type="entry name" value="Peptidase_S8_subtilisin-rel"/>
</dbReference>
<feature type="active site" description="Charge relay system" evidence="5">
    <location>
        <position position="220"/>
    </location>
</feature>